<dbReference type="NCBIfam" id="TIGR01398">
    <property type="entry name" value="FlhA"/>
    <property type="match status" value="1"/>
</dbReference>
<keyword evidence="5 7" id="KW-1133">Transmembrane helix</keyword>
<evidence type="ECO:0000256" key="4">
    <source>
        <dbReference type="ARBA" id="ARBA00022692"/>
    </source>
</evidence>
<keyword evidence="3 7" id="KW-1003">Cell membrane</keyword>
<feature type="transmembrane region" description="Helical" evidence="7">
    <location>
        <begin position="69"/>
        <end position="89"/>
    </location>
</feature>
<evidence type="ECO:0000256" key="5">
    <source>
        <dbReference type="ARBA" id="ARBA00022989"/>
    </source>
</evidence>
<keyword evidence="7" id="KW-0813">Transport</keyword>
<proteinExistence type="inferred from homology"/>
<sequence length="680" mass="70772">MTAVARLTRHTDLAAAAAIVLVVVMLVIPLPAALLDVLIALNIAAGLVILLTAIYVLEPLEISAFPSLLLVTTLFRLAINVSVTRLVLLHGDAGSVISAFGGFVVGGNLVVGLVVFLILVVIQFVVITAGATRVAEVAARFTLDAIPGKQMAIDVDLNSGQITEEDARRRRTNLEREADFYGAMDGASKFVKGDAIAAVVIVAINLLGGITIGVLQNGLSIGEAVHVYSILTIGDGLAAQVPALLVSTATGIIVTRAASNVPLARELTSQLGAQAQPLLVAGAALLGLALVPGLPKLPFFALAAVLVGAGLVVRRRTQATAAVPAEEIADPDSSPAGVRGLLGVDLLELAVGYGLVPLVDESADGELLGRVGLIRRNVAGELGIVLPPVRVRDNIELDATEYAIKIKGETVAAGELRPGYLLALDPSGEAPELPGTPTVEPAFGLPATWIAEQHREQALALGYTVVDPAAQAATHLSQVIKEHADELLTRDAVKELLDDLKETQPAAVGELVPDMLSTGEVQRVLQLLLREGVPIRDLGTICETIADAARHTKDTALLADAARVALGRTIAKPHLGRDRTLAALVLSPSLEQELADSVSHTSQGQVFALPPQRAHAVLQAARDALEEAQATDANAVVICSGTIRRHVHALLRQVAPRLAVLAYQEVPPAANVQTVGVISA</sequence>
<dbReference type="GO" id="GO:0009306">
    <property type="term" value="P:protein secretion"/>
    <property type="evidence" value="ECO:0007669"/>
    <property type="project" value="InterPro"/>
</dbReference>
<accession>A0A7M2Z1K2</accession>
<feature type="transmembrane region" description="Helical" evidence="7">
    <location>
        <begin position="271"/>
        <end position="291"/>
    </location>
</feature>
<comment type="subcellular location">
    <subcellularLocation>
        <location evidence="1 7">Cell membrane</location>
        <topology evidence="1 7">Multi-pass membrane protein</topology>
    </subcellularLocation>
</comment>
<dbReference type="InterPro" id="IPR042194">
    <property type="entry name" value="FHIPEP_1"/>
</dbReference>
<dbReference type="Pfam" id="PF00771">
    <property type="entry name" value="FHIPEP"/>
    <property type="match status" value="1"/>
</dbReference>
<dbReference type="Gene3D" id="3.40.50.12790">
    <property type="entry name" value="FHIPEP family, domain 4"/>
    <property type="match status" value="1"/>
</dbReference>
<keyword evidence="7" id="KW-1005">Bacterial flagellum biogenesis</keyword>
<feature type="transmembrane region" description="Helical" evidence="7">
    <location>
        <begin position="38"/>
        <end position="57"/>
    </location>
</feature>
<dbReference type="GO" id="GO:0005886">
    <property type="term" value="C:plasma membrane"/>
    <property type="evidence" value="ECO:0007669"/>
    <property type="project" value="UniProtKB-SubCell"/>
</dbReference>
<organism evidence="8 9">
    <name type="scientific">Gaiella occulta</name>
    <dbReference type="NCBI Taxonomy" id="1002870"/>
    <lineage>
        <taxon>Bacteria</taxon>
        <taxon>Bacillati</taxon>
        <taxon>Actinomycetota</taxon>
        <taxon>Thermoleophilia</taxon>
        <taxon>Gaiellales</taxon>
        <taxon>Gaiellaceae</taxon>
        <taxon>Gaiella</taxon>
    </lineage>
</organism>
<keyword evidence="8" id="KW-0966">Cell projection</keyword>
<keyword evidence="7" id="KW-1006">Bacterial flagellum protein export</keyword>
<dbReference type="InterPro" id="IPR006301">
    <property type="entry name" value="FlhA"/>
</dbReference>
<keyword evidence="6 7" id="KW-0472">Membrane</keyword>
<dbReference type="AlphaFoldDB" id="A0A7M2Z1K2"/>
<comment type="caution">
    <text evidence="8">The sequence shown here is derived from an EMBL/GenBank/DDBJ whole genome shotgun (WGS) entry which is preliminary data.</text>
</comment>
<gene>
    <name evidence="7" type="primary">flhA</name>
    <name evidence="8" type="ORF">Gocc_0418</name>
</gene>
<evidence type="ECO:0000313" key="8">
    <source>
        <dbReference type="EMBL" id="RDI75999.1"/>
    </source>
</evidence>
<evidence type="ECO:0000256" key="2">
    <source>
        <dbReference type="ARBA" id="ARBA00008835"/>
    </source>
</evidence>
<feature type="transmembrane region" description="Helical" evidence="7">
    <location>
        <begin position="12"/>
        <end position="32"/>
    </location>
</feature>
<keyword evidence="8" id="KW-0282">Flagellum</keyword>
<dbReference type="PRINTS" id="PR00949">
    <property type="entry name" value="TYPE3IMAPROT"/>
</dbReference>
<feature type="transmembrane region" description="Helical" evidence="7">
    <location>
        <begin position="195"/>
        <end position="217"/>
    </location>
</feature>
<dbReference type="PANTHER" id="PTHR30161">
    <property type="entry name" value="FLAGELLAR EXPORT PROTEIN, MEMBRANE FLHA SUBUNIT-RELATED"/>
    <property type="match status" value="1"/>
</dbReference>
<comment type="similarity">
    <text evidence="2 7">Belongs to the FHIPEP (flagella/HR/invasion proteins export pore) family.</text>
</comment>
<keyword evidence="8" id="KW-0969">Cilium</keyword>
<dbReference type="GO" id="GO:0044780">
    <property type="term" value="P:bacterial-type flagellum assembly"/>
    <property type="evidence" value="ECO:0007669"/>
    <property type="project" value="InterPro"/>
</dbReference>
<dbReference type="PIRSF" id="PIRSF005419">
    <property type="entry name" value="FlhA"/>
    <property type="match status" value="1"/>
</dbReference>
<reference evidence="9" key="2">
    <citation type="journal article" date="2019" name="MicrobiologyOpen">
        <title>High-quality draft genome sequence of Gaiella occulta isolated from a 150 meter deep mineral water borehole and comparison with the genome sequences of other deep-branching lineages of the phylum Actinobacteria.</title>
        <authorList>
            <person name="Severino R."/>
            <person name="Froufe H.J.C."/>
            <person name="Barroso C."/>
            <person name="Albuquerque L."/>
            <person name="Lobo-da-Cunha A."/>
            <person name="da Costa M.S."/>
            <person name="Egas C."/>
        </authorList>
    </citation>
    <scope>NUCLEOTIDE SEQUENCE [LARGE SCALE GENOMIC DNA]</scope>
    <source>
        <strain evidence="9">F2-233</strain>
    </source>
</reference>
<keyword evidence="7" id="KW-0653">Protein transport</keyword>
<evidence type="ECO:0000256" key="3">
    <source>
        <dbReference type="ARBA" id="ARBA00022475"/>
    </source>
</evidence>
<dbReference type="Gene3D" id="1.10.8.540">
    <property type="entry name" value="FHIPEP family, domain 3"/>
    <property type="match status" value="1"/>
</dbReference>
<keyword evidence="4 7" id="KW-0812">Transmembrane</keyword>
<dbReference type="PANTHER" id="PTHR30161:SF1">
    <property type="entry name" value="FLAGELLAR BIOSYNTHESIS PROTEIN FLHA-RELATED"/>
    <property type="match status" value="1"/>
</dbReference>
<evidence type="ECO:0000256" key="7">
    <source>
        <dbReference type="RuleBase" id="RU364093"/>
    </source>
</evidence>
<feature type="transmembrane region" description="Helical" evidence="7">
    <location>
        <begin position="237"/>
        <end position="259"/>
    </location>
</feature>
<evidence type="ECO:0000256" key="6">
    <source>
        <dbReference type="ARBA" id="ARBA00023136"/>
    </source>
</evidence>
<evidence type="ECO:0000313" key="9">
    <source>
        <dbReference type="Proteomes" id="UP000254134"/>
    </source>
</evidence>
<evidence type="ECO:0000256" key="1">
    <source>
        <dbReference type="ARBA" id="ARBA00004651"/>
    </source>
</evidence>
<dbReference type="InterPro" id="IPR001712">
    <property type="entry name" value="T3SS_FHIPEP"/>
</dbReference>
<dbReference type="EMBL" id="QQZY01000001">
    <property type="protein sequence ID" value="RDI75999.1"/>
    <property type="molecule type" value="Genomic_DNA"/>
</dbReference>
<reference evidence="8 9" key="1">
    <citation type="submission" date="2018-07" db="EMBL/GenBank/DDBJ databases">
        <title>High-quality-draft genome sequence of Gaiella occulta.</title>
        <authorList>
            <person name="Severino R."/>
            <person name="Froufe H.J.C."/>
            <person name="Rainey F.A."/>
            <person name="Barroso C."/>
            <person name="Albuquerque L."/>
            <person name="Lobo-Da-Cunha A."/>
            <person name="Da Costa M.S."/>
            <person name="Egas C."/>
        </authorList>
    </citation>
    <scope>NUCLEOTIDE SEQUENCE [LARGE SCALE GENOMIC DNA]</scope>
    <source>
        <strain evidence="8 9">F2-233</strain>
    </source>
</reference>
<dbReference type="RefSeq" id="WP_114794866.1">
    <property type="nucleotide sequence ID" value="NZ_QQZY01000001.1"/>
</dbReference>
<protein>
    <recommendedName>
        <fullName evidence="7">Flagellar biosynthesis protein FlhA</fullName>
    </recommendedName>
</protein>
<dbReference type="InterPro" id="IPR042193">
    <property type="entry name" value="FHIPEP_3"/>
</dbReference>
<name>A0A7M2Z1K2_9ACTN</name>
<comment type="function">
    <text evidence="7">Required for formation of the rod structure of the flagellar apparatus. Together with FliI and FliH, may constitute the export apparatus of flagellin.</text>
</comment>
<dbReference type="OrthoDB" id="9759185at2"/>
<dbReference type="InterPro" id="IPR042196">
    <property type="entry name" value="FHIPEP_4"/>
</dbReference>
<dbReference type="Proteomes" id="UP000254134">
    <property type="component" value="Unassembled WGS sequence"/>
</dbReference>
<keyword evidence="9" id="KW-1185">Reference proteome</keyword>
<feature type="transmembrane region" description="Helical" evidence="7">
    <location>
        <begin position="109"/>
        <end position="131"/>
    </location>
</feature>
<dbReference type="Gene3D" id="3.40.30.60">
    <property type="entry name" value="FHIPEP family, domain 1"/>
    <property type="match status" value="1"/>
</dbReference>